<feature type="region of interest" description="Disordered" evidence="1">
    <location>
        <begin position="140"/>
        <end position="185"/>
    </location>
</feature>
<dbReference type="OrthoDB" id="3062762at2759"/>
<organism evidence="2 3">
    <name type="scientific">Cylindrobasidium torrendii FP15055 ss-10</name>
    <dbReference type="NCBI Taxonomy" id="1314674"/>
    <lineage>
        <taxon>Eukaryota</taxon>
        <taxon>Fungi</taxon>
        <taxon>Dikarya</taxon>
        <taxon>Basidiomycota</taxon>
        <taxon>Agaricomycotina</taxon>
        <taxon>Agaricomycetes</taxon>
        <taxon>Agaricomycetidae</taxon>
        <taxon>Agaricales</taxon>
        <taxon>Marasmiineae</taxon>
        <taxon>Physalacriaceae</taxon>
        <taxon>Cylindrobasidium</taxon>
    </lineage>
</organism>
<evidence type="ECO:0000256" key="1">
    <source>
        <dbReference type="SAM" id="MobiDB-lite"/>
    </source>
</evidence>
<dbReference type="EMBL" id="KN880783">
    <property type="protein sequence ID" value="KIY62446.1"/>
    <property type="molecule type" value="Genomic_DNA"/>
</dbReference>
<dbReference type="Proteomes" id="UP000054007">
    <property type="component" value="Unassembled WGS sequence"/>
</dbReference>
<gene>
    <name evidence="2" type="ORF">CYLTODRAFT_494623</name>
</gene>
<dbReference type="AlphaFoldDB" id="A0A0D7AYU9"/>
<feature type="compositionally biased region" description="Acidic residues" evidence="1">
    <location>
        <begin position="146"/>
        <end position="185"/>
    </location>
</feature>
<reference evidence="2 3" key="1">
    <citation type="journal article" date="2015" name="Fungal Genet. Biol.">
        <title>Evolution of novel wood decay mechanisms in Agaricales revealed by the genome sequences of Fistulina hepatica and Cylindrobasidium torrendii.</title>
        <authorList>
            <person name="Floudas D."/>
            <person name="Held B.W."/>
            <person name="Riley R."/>
            <person name="Nagy L.G."/>
            <person name="Koehler G."/>
            <person name="Ransdell A.S."/>
            <person name="Younus H."/>
            <person name="Chow J."/>
            <person name="Chiniquy J."/>
            <person name="Lipzen A."/>
            <person name="Tritt A."/>
            <person name="Sun H."/>
            <person name="Haridas S."/>
            <person name="LaButti K."/>
            <person name="Ohm R.A."/>
            <person name="Kues U."/>
            <person name="Blanchette R.A."/>
            <person name="Grigoriev I.V."/>
            <person name="Minto R.E."/>
            <person name="Hibbett D.S."/>
        </authorList>
    </citation>
    <scope>NUCLEOTIDE SEQUENCE [LARGE SCALE GENOMIC DNA]</scope>
    <source>
        <strain evidence="2 3">FP15055 ss-10</strain>
    </source>
</reference>
<sequence>MISVPFPGTGAHQRPRAVHRLQLHDLGAMRPLGPILLSTRNEAPYLEAAEKAAGKKRERAEKQASVIPILAVSEVEYISSIKNWRSKGYISVAQIDEQLEWLFLHGVKCISKAKSGRGDGRAGKLLKWIEGIKEYVDSGVSRSAEADDGDTSDDEENLGERDEDDIIAAVLEDDDGYDSEEDYYK</sequence>
<evidence type="ECO:0000313" key="3">
    <source>
        <dbReference type="Proteomes" id="UP000054007"/>
    </source>
</evidence>
<keyword evidence="3" id="KW-1185">Reference proteome</keyword>
<protein>
    <submittedName>
        <fullName evidence="2">Uncharacterized protein</fullName>
    </submittedName>
</protein>
<name>A0A0D7AYU9_9AGAR</name>
<accession>A0A0D7AYU9</accession>
<proteinExistence type="predicted"/>
<evidence type="ECO:0000313" key="2">
    <source>
        <dbReference type="EMBL" id="KIY62446.1"/>
    </source>
</evidence>